<dbReference type="AlphaFoldDB" id="A0A9Q3JLB8"/>
<feature type="compositionally biased region" description="Polar residues" evidence="1">
    <location>
        <begin position="190"/>
        <end position="202"/>
    </location>
</feature>
<dbReference type="Proteomes" id="UP000765509">
    <property type="component" value="Unassembled WGS sequence"/>
</dbReference>
<reference evidence="2" key="1">
    <citation type="submission" date="2021-03" db="EMBL/GenBank/DDBJ databases">
        <title>Draft genome sequence of rust myrtle Austropuccinia psidii MF-1, a brazilian biotype.</title>
        <authorList>
            <person name="Quecine M.C."/>
            <person name="Pachon D.M.R."/>
            <person name="Bonatelli M.L."/>
            <person name="Correr F.H."/>
            <person name="Franceschini L.M."/>
            <person name="Leite T.F."/>
            <person name="Margarido G.R.A."/>
            <person name="Almeida C.A."/>
            <person name="Ferrarezi J.A."/>
            <person name="Labate C.A."/>
        </authorList>
    </citation>
    <scope>NUCLEOTIDE SEQUENCE</scope>
    <source>
        <strain evidence="2">MF-1</strain>
    </source>
</reference>
<gene>
    <name evidence="2" type="ORF">O181_103290</name>
</gene>
<feature type="region of interest" description="Disordered" evidence="1">
    <location>
        <begin position="179"/>
        <end position="202"/>
    </location>
</feature>
<organism evidence="2 3">
    <name type="scientific">Austropuccinia psidii MF-1</name>
    <dbReference type="NCBI Taxonomy" id="1389203"/>
    <lineage>
        <taxon>Eukaryota</taxon>
        <taxon>Fungi</taxon>
        <taxon>Dikarya</taxon>
        <taxon>Basidiomycota</taxon>
        <taxon>Pucciniomycotina</taxon>
        <taxon>Pucciniomycetes</taxon>
        <taxon>Pucciniales</taxon>
        <taxon>Sphaerophragmiaceae</taxon>
        <taxon>Austropuccinia</taxon>
    </lineage>
</organism>
<sequence length="251" mass="27511">MSSKLTSICDSDHSDSPPSILYGSGVFDNLRELSEESMALKRFGKSIKPIMVLNLSELLNHPASIVGGRGFLVLNLLLPGPPGANSATLEKETALRPITISQKIPEDYGEALRRVEDSGWKLLLMNLQLLMPPLVTPIVPILVTSKDGKLGKLKRNLVVQDEIDTDAEGRDEIYGEEHEMTTSIQKRRIQSPSQSPVQASTTNNEVIRSLQPSHPHLPLPLPVSNHLWPALPDTQCLQKLNESLKPIAAGI</sequence>
<evidence type="ECO:0000313" key="3">
    <source>
        <dbReference type="Proteomes" id="UP000765509"/>
    </source>
</evidence>
<evidence type="ECO:0000256" key="1">
    <source>
        <dbReference type="SAM" id="MobiDB-lite"/>
    </source>
</evidence>
<name>A0A9Q3JLB8_9BASI</name>
<comment type="caution">
    <text evidence="2">The sequence shown here is derived from an EMBL/GenBank/DDBJ whole genome shotgun (WGS) entry which is preliminary data.</text>
</comment>
<dbReference type="EMBL" id="AVOT02074401">
    <property type="protein sequence ID" value="MBW0563575.1"/>
    <property type="molecule type" value="Genomic_DNA"/>
</dbReference>
<proteinExistence type="predicted"/>
<accession>A0A9Q3JLB8</accession>
<protein>
    <submittedName>
        <fullName evidence="2">Uncharacterized protein</fullName>
    </submittedName>
</protein>
<keyword evidence="3" id="KW-1185">Reference proteome</keyword>
<evidence type="ECO:0000313" key="2">
    <source>
        <dbReference type="EMBL" id="MBW0563575.1"/>
    </source>
</evidence>